<feature type="region of interest" description="Disordered" evidence="2">
    <location>
        <begin position="590"/>
        <end position="614"/>
    </location>
</feature>
<feature type="compositionally biased region" description="Low complexity" evidence="2">
    <location>
        <begin position="794"/>
        <end position="806"/>
    </location>
</feature>
<dbReference type="InterPro" id="IPR007201">
    <property type="entry name" value="Mei2-like_Rrm_C"/>
</dbReference>
<feature type="compositionally biased region" description="Basic and acidic residues" evidence="2">
    <location>
        <begin position="597"/>
        <end position="614"/>
    </location>
</feature>
<comment type="caution">
    <text evidence="4">The sequence shown here is derived from an EMBL/GenBank/DDBJ whole genome shotgun (WGS) entry which is preliminary data.</text>
</comment>
<feature type="domain" description="Mei2-like C-terminal RNA recognition motif" evidence="3">
    <location>
        <begin position="633"/>
        <end position="729"/>
    </location>
</feature>
<dbReference type="CDD" id="cd12531">
    <property type="entry name" value="RRM3_MEI2_like"/>
    <property type="match status" value="1"/>
</dbReference>
<dbReference type="Gene3D" id="3.30.70.330">
    <property type="match status" value="1"/>
</dbReference>
<dbReference type="InterPro" id="IPR034454">
    <property type="entry name" value="MEI2-like_RRM3"/>
</dbReference>
<protein>
    <recommendedName>
        <fullName evidence="3">Mei2-like C-terminal RNA recognition motif domain-containing protein</fullName>
    </recommendedName>
</protein>
<keyword evidence="1" id="KW-0694">RNA-binding</keyword>
<sequence length="812" mass="89227">MIVSPARIRSHFANQQLCQIYLEQLVGSNTYISLPMQKLIPENPQRVRSSDHVEALLVQGTKVNNSLGQLAIQNESEKASRQSLAILGSLEHFAGTMSCLNGLQASYYAQSNKDNAIGAQCENSLFSSSLPELFSRKLELTPNKSFLDHFVGDDSGHEEGDMLASFEEIEARTIGNLLPDDDDLITGVTEGLDFFMQPNSDDADELDFFSNVGGMDLGESENSAKQNYDESGSNIRDAEAAFHAAQRRSVAGKQIKLGGQIYPGGIKNSLRFPHELQQDKLGRLLLKNSSLNHVAADFPGQSSMGMTNGTASGVHSAMQIPYLQNALHHGISSSVPNMSSFLRVESFGKQSGHDESHHLQAPVKFHVQESMKFHPLSLPHYKDNFTNSNSPSHMGTSFNPILPETVDSRQLERPGSNGCSLDHGVFGSDGSRRSLIGNQFMWGDYSYPSHPSSMLLPNSPSFMNGIHTFHPSVRLQSLPGVSSQLLNLLPAHIQNHHVGSAPTVNPAIWERQQQSYIMATPETPVLHPASLETMRISNNSLHSIDFAPHNIFPNVSGNCIDLTVPPSNVVGLPSPHNRCMLFPGRAPLIPSTGSFDHPSERVRSRRSEGSSNLADKRQYELDIERIIRGEDARTTLMIKNIPNKYTSKMLLAAIDEHHRGTYDFIYLPIDFKNKCNVGYAFINMTDPSQIIPFYRAFNGKKWEKFNSEKVAYLAYARIQGKASLIAHFQNSSLMNEDKRCRPILFNTQGPNAGDQVPFPLGVHVRSRPNKARPDIVEGNHHGSPPSPASGGGSSSNSVEVSVKDSSGANSVQ</sequence>
<dbReference type="AlphaFoldDB" id="A0AAN7L5A4"/>
<dbReference type="InterPro" id="IPR012677">
    <property type="entry name" value="Nucleotide-bd_a/b_plait_sf"/>
</dbReference>
<evidence type="ECO:0000313" key="4">
    <source>
        <dbReference type="EMBL" id="KAK4777809.1"/>
    </source>
</evidence>
<reference evidence="4 5" key="1">
    <citation type="journal article" date="2023" name="Hortic Res">
        <title>Pangenome of water caltrop reveals structural variations and asymmetric subgenome divergence after allopolyploidization.</title>
        <authorList>
            <person name="Zhang X."/>
            <person name="Chen Y."/>
            <person name="Wang L."/>
            <person name="Yuan Y."/>
            <person name="Fang M."/>
            <person name="Shi L."/>
            <person name="Lu R."/>
            <person name="Comes H.P."/>
            <person name="Ma Y."/>
            <person name="Chen Y."/>
            <person name="Huang G."/>
            <person name="Zhou Y."/>
            <person name="Zheng Z."/>
            <person name="Qiu Y."/>
        </authorList>
    </citation>
    <scope>NUCLEOTIDE SEQUENCE [LARGE SCALE GENOMIC DNA]</scope>
    <source>
        <tissue evidence="4">Roots</tissue>
    </source>
</reference>
<dbReference type="PANTHER" id="PTHR23189">
    <property type="entry name" value="RNA RECOGNITION MOTIF-CONTAINING"/>
    <property type="match status" value="1"/>
</dbReference>
<dbReference type="Proteomes" id="UP001345219">
    <property type="component" value="Chromosome 14"/>
</dbReference>
<gene>
    <name evidence="4" type="ORF">SAY87_017996</name>
</gene>
<organism evidence="4 5">
    <name type="scientific">Trapa incisa</name>
    <dbReference type="NCBI Taxonomy" id="236973"/>
    <lineage>
        <taxon>Eukaryota</taxon>
        <taxon>Viridiplantae</taxon>
        <taxon>Streptophyta</taxon>
        <taxon>Embryophyta</taxon>
        <taxon>Tracheophyta</taxon>
        <taxon>Spermatophyta</taxon>
        <taxon>Magnoliopsida</taxon>
        <taxon>eudicotyledons</taxon>
        <taxon>Gunneridae</taxon>
        <taxon>Pentapetalae</taxon>
        <taxon>rosids</taxon>
        <taxon>malvids</taxon>
        <taxon>Myrtales</taxon>
        <taxon>Lythraceae</taxon>
        <taxon>Trapa</taxon>
    </lineage>
</organism>
<proteinExistence type="predicted"/>
<evidence type="ECO:0000259" key="3">
    <source>
        <dbReference type="Pfam" id="PF04059"/>
    </source>
</evidence>
<dbReference type="SUPFAM" id="SSF54928">
    <property type="entry name" value="RNA-binding domain, RBD"/>
    <property type="match status" value="1"/>
</dbReference>
<dbReference type="GO" id="GO:0003723">
    <property type="term" value="F:RNA binding"/>
    <property type="evidence" value="ECO:0007669"/>
    <property type="project" value="UniProtKB-KW"/>
</dbReference>
<feature type="region of interest" description="Disordered" evidence="2">
    <location>
        <begin position="744"/>
        <end position="812"/>
    </location>
</feature>
<dbReference type="InterPro" id="IPR035979">
    <property type="entry name" value="RBD_domain_sf"/>
</dbReference>
<dbReference type="EMBL" id="JAXIOK010000002">
    <property type="protein sequence ID" value="KAK4777809.1"/>
    <property type="molecule type" value="Genomic_DNA"/>
</dbReference>
<accession>A0AAN7L5A4</accession>
<evidence type="ECO:0000313" key="5">
    <source>
        <dbReference type="Proteomes" id="UP001345219"/>
    </source>
</evidence>
<evidence type="ECO:0000256" key="1">
    <source>
        <dbReference type="ARBA" id="ARBA00022884"/>
    </source>
</evidence>
<evidence type="ECO:0000256" key="2">
    <source>
        <dbReference type="SAM" id="MobiDB-lite"/>
    </source>
</evidence>
<dbReference type="Pfam" id="PF04059">
    <property type="entry name" value="RRM_2"/>
    <property type="match status" value="1"/>
</dbReference>
<feature type="compositionally biased region" description="Basic and acidic residues" evidence="2">
    <location>
        <begin position="771"/>
        <end position="780"/>
    </location>
</feature>
<keyword evidence="5" id="KW-1185">Reference proteome</keyword>
<name>A0AAN7L5A4_9MYRT</name>